<dbReference type="AlphaFoldDB" id="A0A4Y5SV17"/>
<dbReference type="SUPFAM" id="SSF54593">
    <property type="entry name" value="Glyoxalase/Bleomycin resistance protein/Dihydroxybiphenyl dioxygenase"/>
    <property type="match status" value="2"/>
</dbReference>
<dbReference type="InterPro" id="IPR037523">
    <property type="entry name" value="VOC_core"/>
</dbReference>
<dbReference type="InterPro" id="IPR029068">
    <property type="entry name" value="Glyas_Bleomycin-R_OHBP_Dase"/>
</dbReference>
<proteinExistence type="predicted"/>
<evidence type="ECO:0000313" key="3">
    <source>
        <dbReference type="Proteomes" id="UP000296374"/>
    </source>
</evidence>
<reference evidence="3" key="1">
    <citation type="submission" date="2019-05" db="EMBL/GenBank/DDBJ databases">
        <title>Tamlana fucoidanivorans sp. nov., isolated from the surface of algae collected from Fujian province in China.</title>
        <authorList>
            <person name="Li J."/>
        </authorList>
    </citation>
    <scope>NUCLEOTIDE SEQUENCE [LARGE SCALE GENOMIC DNA]</scope>
    <source>
        <strain evidence="3">2251</strain>
        <plasmid evidence="3">unnamed1</plasmid>
    </source>
</reference>
<dbReference type="EMBL" id="CP040765">
    <property type="protein sequence ID" value="QDA36813.1"/>
    <property type="molecule type" value="Genomic_DNA"/>
</dbReference>
<evidence type="ECO:0000313" key="2">
    <source>
        <dbReference type="EMBL" id="QDA36813.1"/>
    </source>
</evidence>
<dbReference type="RefSeq" id="WP_139616506.1">
    <property type="nucleotide sequence ID" value="NZ_CP040765.1"/>
</dbReference>
<dbReference type="PANTHER" id="PTHR33993:SF14">
    <property type="entry name" value="GB|AAF24581.1"/>
    <property type="match status" value="1"/>
</dbReference>
<dbReference type="InterPro" id="IPR052164">
    <property type="entry name" value="Anthracycline_SecMetBiosynth"/>
</dbReference>
<dbReference type="Proteomes" id="UP000296374">
    <property type="component" value="Plasmid unnamed1"/>
</dbReference>
<organism evidence="2 3">
    <name type="scientific">Paracoccus liaowanqingii</name>
    <dbReference type="NCBI Taxonomy" id="2560053"/>
    <lineage>
        <taxon>Bacteria</taxon>
        <taxon>Pseudomonadati</taxon>
        <taxon>Pseudomonadota</taxon>
        <taxon>Alphaproteobacteria</taxon>
        <taxon>Rhodobacterales</taxon>
        <taxon>Paracoccaceae</taxon>
        <taxon>Paracoccus</taxon>
    </lineage>
</organism>
<evidence type="ECO:0000259" key="1">
    <source>
        <dbReference type="PROSITE" id="PS51819"/>
    </source>
</evidence>
<keyword evidence="2" id="KW-0614">Plasmid</keyword>
<dbReference type="Gene3D" id="3.10.180.10">
    <property type="entry name" value="2,3-Dihydroxybiphenyl 1,2-Dioxygenase, domain 1"/>
    <property type="match status" value="2"/>
</dbReference>
<dbReference type="CDD" id="cd07247">
    <property type="entry name" value="SgaA_N_like"/>
    <property type="match status" value="2"/>
</dbReference>
<dbReference type="Pfam" id="PF00903">
    <property type="entry name" value="Glyoxalase"/>
    <property type="match status" value="2"/>
</dbReference>
<name>A0A4Y5SV17_9RHOB</name>
<feature type="domain" description="VOC" evidence="1">
    <location>
        <begin position="7"/>
        <end position="119"/>
    </location>
</feature>
<dbReference type="PROSITE" id="PS51819">
    <property type="entry name" value="VOC"/>
    <property type="match status" value="2"/>
</dbReference>
<accession>A0A4Y5SV17</accession>
<protein>
    <submittedName>
        <fullName evidence="2">VOC family protein</fullName>
    </submittedName>
</protein>
<dbReference type="PANTHER" id="PTHR33993">
    <property type="entry name" value="GLYOXALASE-RELATED"/>
    <property type="match status" value="1"/>
</dbReference>
<sequence>MTNPDGTPIWYELMTDAPDAAQAFYAPVMGWVFDTPPGGMERDYRIFTAADGEGVGGVISTTMPATWAVYFGVGDVDAMAARVTDLGGRVHLGPQDIPGVGRFAFVTDPQGASFYLMRGDSAADSTAFAPARPGHCSWNELVTSDQDGSFAFYGALFGWTKAGAMPMEGMGDYSFIGHDGGMIGAMMTAPQPGTVPFWNFAFTVPDIDRAKAAVEAAGGTVRQGPVELPGDEGDWMIQITDPQGAKVMLTGKRPGGAV</sequence>
<dbReference type="KEGG" id="plia:E4191_22295"/>
<gene>
    <name evidence="2" type="ORF">E4191_22295</name>
</gene>
<feature type="domain" description="VOC" evidence="1">
    <location>
        <begin position="132"/>
        <end position="252"/>
    </location>
</feature>
<dbReference type="InterPro" id="IPR004360">
    <property type="entry name" value="Glyas_Fos-R_dOase_dom"/>
</dbReference>
<geneLocation type="plasmid" evidence="2 3">
    <name>unnamed1</name>
</geneLocation>